<dbReference type="Pfam" id="PF02572">
    <property type="entry name" value="CobA_CobO_BtuR"/>
    <property type="match status" value="1"/>
</dbReference>
<name>A0ABS8EV33_9FIRM</name>
<reference evidence="1 2" key="1">
    <citation type="submission" date="2021-10" db="EMBL/GenBank/DDBJ databases">
        <title>Anaerobic single-cell dispensing facilitates the cultivation of human gut bacteria.</title>
        <authorList>
            <person name="Afrizal A."/>
        </authorList>
    </citation>
    <scope>NUCLEOTIDE SEQUENCE [LARGE SCALE GENOMIC DNA]</scope>
    <source>
        <strain evidence="1 2">CLA-AA-H246</strain>
    </source>
</reference>
<dbReference type="InterPro" id="IPR003724">
    <property type="entry name" value="CblAdoTrfase_CobA"/>
</dbReference>
<dbReference type="PIRSF" id="PIRSF015617">
    <property type="entry name" value="Adensltrnsf_CobA"/>
    <property type="match status" value="1"/>
</dbReference>
<sequence>MDKGSIHIYCGEGKGKTTAAIGQGIQEASQGRSVIIIQFMKERNAEAVGFVQRLEPEIKLFRFQKAEEAFEDLPDAEKAEEIKNLKNALNFARKVLVTEECDVLILDEVLGLVEAGVIEAEELRALFEAKGEYTSLILTGIYPAKEIWQYADEVTEMVTAYKADSSGQ</sequence>
<evidence type="ECO:0000313" key="1">
    <source>
        <dbReference type="EMBL" id="MCC2148927.1"/>
    </source>
</evidence>
<dbReference type="InterPro" id="IPR027417">
    <property type="entry name" value="P-loop_NTPase"/>
</dbReference>
<dbReference type="PANTHER" id="PTHR46638">
    <property type="entry name" value="CORRINOID ADENOSYLTRANSFERASE"/>
    <property type="match status" value="1"/>
</dbReference>
<protein>
    <submittedName>
        <fullName evidence="1">Cob(I)yrinic acid a,c-diamide adenosyltransferase</fullName>
    </submittedName>
</protein>
<dbReference type="SUPFAM" id="SSF52540">
    <property type="entry name" value="P-loop containing nucleoside triphosphate hydrolases"/>
    <property type="match status" value="1"/>
</dbReference>
<evidence type="ECO:0000313" key="2">
    <source>
        <dbReference type="Proteomes" id="UP001299235"/>
    </source>
</evidence>
<dbReference type="RefSeq" id="WP_248835195.1">
    <property type="nucleotide sequence ID" value="NZ_JAJEQE010000017.1"/>
</dbReference>
<organism evidence="1 2">
    <name type="scientific">Hominisplanchenecus faecis</name>
    <dbReference type="NCBI Taxonomy" id="2885351"/>
    <lineage>
        <taxon>Bacteria</taxon>
        <taxon>Bacillati</taxon>
        <taxon>Bacillota</taxon>
        <taxon>Clostridia</taxon>
        <taxon>Lachnospirales</taxon>
        <taxon>Lachnospiraceae</taxon>
        <taxon>Hominisplanchenecus</taxon>
    </lineage>
</organism>
<keyword evidence="2" id="KW-1185">Reference proteome</keyword>
<proteinExistence type="predicted"/>
<accession>A0ABS8EV33</accession>
<dbReference type="PANTHER" id="PTHR46638:SF1">
    <property type="entry name" value="CORRINOID ADENOSYLTRANSFERASE"/>
    <property type="match status" value="1"/>
</dbReference>
<comment type="caution">
    <text evidence="1">The sequence shown here is derived from an EMBL/GenBank/DDBJ whole genome shotgun (WGS) entry which is preliminary data.</text>
</comment>
<dbReference type="Gene3D" id="3.40.50.300">
    <property type="entry name" value="P-loop containing nucleotide triphosphate hydrolases"/>
    <property type="match status" value="1"/>
</dbReference>
<gene>
    <name evidence="1" type="ORF">LKD42_06620</name>
</gene>
<dbReference type="Proteomes" id="UP001299235">
    <property type="component" value="Unassembled WGS sequence"/>
</dbReference>
<dbReference type="EMBL" id="JAJEQE010000017">
    <property type="protein sequence ID" value="MCC2148927.1"/>
    <property type="molecule type" value="Genomic_DNA"/>
</dbReference>